<keyword evidence="2" id="KW-1133">Transmembrane helix</keyword>
<proteinExistence type="predicted"/>
<protein>
    <submittedName>
        <fullName evidence="3">Uncharacterized protein</fullName>
    </submittedName>
</protein>
<evidence type="ECO:0000313" key="4">
    <source>
        <dbReference type="Proteomes" id="UP001177023"/>
    </source>
</evidence>
<gene>
    <name evidence="3" type="ORF">MSPICULIGERA_LOCUS6669</name>
</gene>
<dbReference type="AlphaFoldDB" id="A0AA36CGM7"/>
<feature type="non-terminal residue" evidence="3">
    <location>
        <position position="1"/>
    </location>
</feature>
<keyword evidence="2" id="KW-0812">Transmembrane</keyword>
<evidence type="ECO:0000256" key="1">
    <source>
        <dbReference type="SAM" id="MobiDB-lite"/>
    </source>
</evidence>
<comment type="caution">
    <text evidence="3">The sequence shown here is derived from an EMBL/GenBank/DDBJ whole genome shotgun (WGS) entry which is preliminary data.</text>
</comment>
<feature type="compositionally biased region" description="Low complexity" evidence="1">
    <location>
        <begin position="1"/>
        <end position="13"/>
    </location>
</feature>
<dbReference type="EMBL" id="CATQJA010001670">
    <property type="protein sequence ID" value="CAJ0568142.1"/>
    <property type="molecule type" value="Genomic_DNA"/>
</dbReference>
<evidence type="ECO:0000313" key="3">
    <source>
        <dbReference type="EMBL" id="CAJ0568142.1"/>
    </source>
</evidence>
<evidence type="ECO:0000256" key="2">
    <source>
        <dbReference type="SAM" id="Phobius"/>
    </source>
</evidence>
<dbReference type="Proteomes" id="UP001177023">
    <property type="component" value="Unassembled WGS sequence"/>
</dbReference>
<reference evidence="3" key="1">
    <citation type="submission" date="2023-06" db="EMBL/GenBank/DDBJ databases">
        <authorList>
            <person name="Delattre M."/>
        </authorList>
    </citation>
    <scope>NUCLEOTIDE SEQUENCE</scope>
    <source>
        <strain evidence="3">AF72</strain>
    </source>
</reference>
<sequence length="179" mass="20254">MAENGDAAPPAGRGRADTVSKMKTAGLPPDQYQKKRFSADLFISTLSEKSKTQLKKFFGQRPRQDNEYFVWVRDTSSQVVTVLSIKTLENHLKTKGGIRRVKWRHLSTERLSIYRYSLPAITGKGARVRECLVGHRKICLLIVWLLFVLLICVTVIIGSSTSNDQMHINATNFAHQHLT</sequence>
<feature type="transmembrane region" description="Helical" evidence="2">
    <location>
        <begin position="138"/>
        <end position="157"/>
    </location>
</feature>
<keyword evidence="4" id="KW-1185">Reference proteome</keyword>
<keyword evidence="2" id="KW-0472">Membrane</keyword>
<organism evidence="3 4">
    <name type="scientific">Mesorhabditis spiculigera</name>
    <dbReference type="NCBI Taxonomy" id="96644"/>
    <lineage>
        <taxon>Eukaryota</taxon>
        <taxon>Metazoa</taxon>
        <taxon>Ecdysozoa</taxon>
        <taxon>Nematoda</taxon>
        <taxon>Chromadorea</taxon>
        <taxon>Rhabditida</taxon>
        <taxon>Rhabditina</taxon>
        <taxon>Rhabditomorpha</taxon>
        <taxon>Rhabditoidea</taxon>
        <taxon>Rhabditidae</taxon>
        <taxon>Mesorhabditinae</taxon>
        <taxon>Mesorhabditis</taxon>
    </lineage>
</organism>
<feature type="region of interest" description="Disordered" evidence="1">
    <location>
        <begin position="1"/>
        <end position="30"/>
    </location>
</feature>
<name>A0AA36CGM7_9BILA</name>
<accession>A0AA36CGM7</accession>